<keyword evidence="3" id="KW-1185">Reference proteome</keyword>
<accession>A0A1G9CC53</accession>
<evidence type="ECO:0000256" key="1">
    <source>
        <dbReference type="SAM" id="Phobius"/>
    </source>
</evidence>
<protein>
    <submittedName>
        <fullName evidence="2">Uncharacterized protein</fullName>
    </submittedName>
</protein>
<keyword evidence="1" id="KW-0472">Membrane</keyword>
<keyword evidence="1" id="KW-0812">Transmembrane</keyword>
<dbReference type="EMBL" id="FNFK01000034">
    <property type="protein sequence ID" value="SDK49268.1"/>
    <property type="molecule type" value="Genomic_DNA"/>
</dbReference>
<organism evidence="2 3">
    <name type="scientific">Alkalibacterium thalassium</name>
    <dbReference type="NCBI Taxonomy" id="426701"/>
    <lineage>
        <taxon>Bacteria</taxon>
        <taxon>Bacillati</taxon>
        <taxon>Bacillota</taxon>
        <taxon>Bacilli</taxon>
        <taxon>Lactobacillales</taxon>
        <taxon>Carnobacteriaceae</taxon>
        <taxon>Alkalibacterium</taxon>
    </lineage>
</organism>
<name>A0A1G9CC53_9LACT</name>
<reference evidence="3" key="1">
    <citation type="submission" date="2016-10" db="EMBL/GenBank/DDBJ databases">
        <authorList>
            <person name="Varghese N."/>
            <person name="Submissions S."/>
        </authorList>
    </citation>
    <scope>NUCLEOTIDE SEQUENCE [LARGE SCALE GENOMIC DNA]</scope>
    <source>
        <strain evidence="3">DSM 19181</strain>
    </source>
</reference>
<keyword evidence="1" id="KW-1133">Transmembrane helix</keyword>
<dbReference type="AlphaFoldDB" id="A0A1G9CC53"/>
<sequence>MTQSLLKIRNCMNSLKITLAALLTIMIGGVLLSLLISHQSGQEGSVFDRFLHLLHLCRSTAFDTLLEELTHCNTEVLRIDKKQDNLDACKIFLPEAEPED</sequence>
<evidence type="ECO:0000313" key="3">
    <source>
        <dbReference type="Proteomes" id="UP000199433"/>
    </source>
</evidence>
<evidence type="ECO:0000313" key="2">
    <source>
        <dbReference type="EMBL" id="SDK49268.1"/>
    </source>
</evidence>
<gene>
    <name evidence="2" type="ORF">SAMN04488098_10347</name>
</gene>
<dbReference type="STRING" id="426701.SAMN04488098_10347"/>
<proteinExistence type="predicted"/>
<feature type="transmembrane region" description="Helical" evidence="1">
    <location>
        <begin position="17"/>
        <end position="36"/>
    </location>
</feature>
<dbReference type="Proteomes" id="UP000199433">
    <property type="component" value="Unassembled WGS sequence"/>
</dbReference>